<feature type="transmembrane region" description="Helical" evidence="1">
    <location>
        <begin position="70"/>
        <end position="95"/>
    </location>
</feature>
<evidence type="ECO:0000313" key="3">
    <source>
        <dbReference type="Proteomes" id="UP000239872"/>
    </source>
</evidence>
<dbReference type="AlphaFoldDB" id="A0A2S7T0U3"/>
<name>A0A2S7T0U3_9BACT</name>
<dbReference type="Proteomes" id="UP000239872">
    <property type="component" value="Unassembled WGS sequence"/>
</dbReference>
<evidence type="ECO:0000313" key="2">
    <source>
        <dbReference type="EMBL" id="PQJ12823.1"/>
    </source>
</evidence>
<organism evidence="2 3">
    <name type="scientific">Flavipsychrobacter stenotrophus</name>
    <dbReference type="NCBI Taxonomy" id="2077091"/>
    <lineage>
        <taxon>Bacteria</taxon>
        <taxon>Pseudomonadati</taxon>
        <taxon>Bacteroidota</taxon>
        <taxon>Chitinophagia</taxon>
        <taxon>Chitinophagales</taxon>
        <taxon>Chitinophagaceae</taxon>
        <taxon>Flavipsychrobacter</taxon>
    </lineage>
</organism>
<keyword evidence="1" id="KW-0812">Transmembrane</keyword>
<keyword evidence="1" id="KW-0472">Membrane</keyword>
<gene>
    <name evidence="2" type="ORF">CJD36_003510</name>
</gene>
<dbReference type="EMBL" id="PPSL01000001">
    <property type="protein sequence ID" value="PQJ12823.1"/>
    <property type="molecule type" value="Genomic_DNA"/>
</dbReference>
<evidence type="ECO:0000256" key="1">
    <source>
        <dbReference type="SAM" id="Phobius"/>
    </source>
</evidence>
<comment type="caution">
    <text evidence="2">The sequence shown here is derived from an EMBL/GenBank/DDBJ whole genome shotgun (WGS) entry which is preliminary data.</text>
</comment>
<accession>A0A2S7T0U3</accession>
<protein>
    <recommendedName>
        <fullName evidence="4">DUF4190 domain-containing protein</fullName>
    </recommendedName>
</protein>
<keyword evidence="3" id="KW-1185">Reference proteome</keyword>
<keyword evidence="1" id="KW-1133">Transmembrane helix</keyword>
<proteinExistence type="predicted"/>
<sequence>MLILLLSCSISHAAFVVQPIQRTAEASSTTIAAKRTNPLIRMGSSAVPVVKQFFHTHGDRHYHENNETDAILALIFGIVGIFIWPLGIAALILGIRGSYRGNTYSSLGVIGLILGALEIAAMLAVVIFFIVLLAMI</sequence>
<feature type="transmembrane region" description="Helical" evidence="1">
    <location>
        <begin position="107"/>
        <end position="135"/>
    </location>
</feature>
<reference evidence="2 3" key="1">
    <citation type="submission" date="2018-01" db="EMBL/GenBank/DDBJ databases">
        <title>A novel member of the phylum Bacteroidetes isolated from glacier ice.</title>
        <authorList>
            <person name="Liu Q."/>
            <person name="Xin Y.-H."/>
        </authorList>
    </citation>
    <scope>NUCLEOTIDE SEQUENCE [LARGE SCALE GENOMIC DNA]</scope>
    <source>
        <strain evidence="2 3">RB1R16</strain>
    </source>
</reference>
<evidence type="ECO:0008006" key="4">
    <source>
        <dbReference type="Google" id="ProtNLM"/>
    </source>
</evidence>